<dbReference type="OrthoDB" id="2736506at2"/>
<sequence length="55" mass="6429">MKELTMDSKEFKRIQQNLHLENLTLHPSLQKKVIELINSNVTITQHMIKEILSGN</sequence>
<reference evidence="1 2" key="1">
    <citation type="submission" date="2016-10" db="EMBL/GenBank/DDBJ databases">
        <authorList>
            <person name="de Groot N.N."/>
        </authorList>
    </citation>
    <scope>NUCLEOTIDE SEQUENCE [LARGE SCALE GENOMIC DNA]</scope>
    <source>
        <strain evidence="1 2">CGMCC 1.6134</strain>
    </source>
</reference>
<dbReference type="AlphaFoldDB" id="A0A1I4LK77"/>
<proteinExistence type="predicted"/>
<dbReference type="Proteomes" id="UP000199668">
    <property type="component" value="Unassembled WGS sequence"/>
</dbReference>
<dbReference type="EMBL" id="FOTY01000008">
    <property type="protein sequence ID" value="SFL91372.1"/>
    <property type="molecule type" value="Genomic_DNA"/>
</dbReference>
<accession>A0A1I4LK77</accession>
<organism evidence="1 2">
    <name type="scientific">Salibacterium qingdaonense</name>
    <dbReference type="NCBI Taxonomy" id="266892"/>
    <lineage>
        <taxon>Bacteria</taxon>
        <taxon>Bacillati</taxon>
        <taxon>Bacillota</taxon>
        <taxon>Bacilli</taxon>
        <taxon>Bacillales</taxon>
        <taxon>Bacillaceae</taxon>
    </lineage>
</organism>
<evidence type="ECO:0000313" key="1">
    <source>
        <dbReference type="EMBL" id="SFL91372.1"/>
    </source>
</evidence>
<name>A0A1I4LK77_9BACI</name>
<evidence type="ECO:0000313" key="2">
    <source>
        <dbReference type="Proteomes" id="UP000199668"/>
    </source>
</evidence>
<protein>
    <submittedName>
        <fullName evidence="1">Uncharacterized protein</fullName>
    </submittedName>
</protein>
<keyword evidence="2" id="KW-1185">Reference proteome</keyword>
<dbReference type="RefSeq" id="WP_090926580.1">
    <property type="nucleotide sequence ID" value="NZ_FOTY01000008.1"/>
</dbReference>
<gene>
    <name evidence="1" type="ORF">SAMN04488054_10822</name>
</gene>